<reference evidence="3 4" key="1">
    <citation type="submission" date="2019-08" db="EMBL/GenBank/DDBJ databases">
        <title>Archangium and Cystobacter genomes.</title>
        <authorList>
            <person name="Chen I.-C.K."/>
            <person name="Wielgoss S."/>
        </authorList>
    </citation>
    <scope>NUCLEOTIDE SEQUENCE [LARGE SCALE GENOMIC DNA]</scope>
    <source>
        <strain evidence="3 4">Cbm 6</strain>
    </source>
</reference>
<organism evidence="3 4">
    <name type="scientific">Archangium minus</name>
    <dbReference type="NCBI Taxonomy" id="83450"/>
    <lineage>
        <taxon>Bacteria</taxon>
        <taxon>Pseudomonadati</taxon>
        <taxon>Myxococcota</taxon>
        <taxon>Myxococcia</taxon>
        <taxon>Myxococcales</taxon>
        <taxon>Cystobacterineae</taxon>
        <taxon>Archangiaceae</taxon>
        <taxon>Archangium</taxon>
    </lineage>
</organism>
<evidence type="ECO:0000256" key="1">
    <source>
        <dbReference type="SAM" id="MobiDB-lite"/>
    </source>
</evidence>
<accession>A0ABY9WV88</accession>
<dbReference type="PROSITE" id="PS51257">
    <property type="entry name" value="PROKAR_LIPOPROTEIN"/>
    <property type="match status" value="1"/>
</dbReference>
<feature type="region of interest" description="Disordered" evidence="1">
    <location>
        <begin position="17"/>
        <end position="69"/>
    </location>
</feature>
<evidence type="ECO:0000313" key="3">
    <source>
        <dbReference type="EMBL" id="WNG46057.1"/>
    </source>
</evidence>
<sequence length="69" mass="7162">MRPLLLLATLALFCACPSDPAPPSNDAGTPPGQTPASHLPPELKPPSNLELERPPDGSGLPNNLKATQQ</sequence>
<dbReference type="RefSeq" id="WP_395822124.1">
    <property type="nucleotide sequence ID" value="NZ_CP043494.1"/>
</dbReference>
<keyword evidence="2" id="KW-0732">Signal</keyword>
<evidence type="ECO:0000256" key="2">
    <source>
        <dbReference type="SAM" id="SignalP"/>
    </source>
</evidence>
<proteinExistence type="predicted"/>
<feature type="signal peptide" evidence="2">
    <location>
        <begin position="1"/>
        <end position="20"/>
    </location>
</feature>
<keyword evidence="4" id="KW-1185">Reference proteome</keyword>
<feature type="chain" id="PRO_5045584508" description="Lipoprotein" evidence="2">
    <location>
        <begin position="21"/>
        <end position="69"/>
    </location>
</feature>
<evidence type="ECO:0000313" key="4">
    <source>
        <dbReference type="Proteomes" id="UP001611383"/>
    </source>
</evidence>
<dbReference type="Proteomes" id="UP001611383">
    <property type="component" value="Chromosome"/>
</dbReference>
<feature type="compositionally biased region" description="Polar residues" evidence="1">
    <location>
        <begin position="60"/>
        <end position="69"/>
    </location>
</feature>
<evidence type="ECO:0008006" key="5">
    <source>
        <dbReference type="Google" id="ProtNLM"/>
    </source>
</evidence>
<gene>
    <name evidence="3" type="ORF">F0U60_19520</name>
</gene>
<name>A0ABY9WV88_9BACT</name>
<protein>
    <recommendedName>
        <fullName evidence="5">Lipoprotein</fullName>
    </recommendedName>
</protein>
<dbReference type="EMBL" id="CP043494">
    <property type="protein sequence ID" value="WNG46057.1"/>
    <property type="molecule type" value="Genomic_DNA"/>
</dbReference>